<dbReference type="EMBL" id="BOLY01000007">
    <property type="protein sequence ID" value="GIZ47518.1"/>
    <property type="molecule type" value="Genomic_DNA"/>
</dbReference>
<accession>A0A9P3CZA9</accession>
<proteinExistence type="predicted"/>
<keyword evidence="2" id="KW-1185">Reference proteome</keyword>
<sequence length="267" mass="30120">MAKSQEPIHGKKEVRVAEHYRDGTYVRIEHDRYVPSECRIVLPNGTVEHMVCYPPRRFWRRFGGSKARATDTPSSLCRAMMAKEVEANRLSTHGAVMAQELEACNSETYEDRFPMDEKLGSRSCMSVASTLCEDGFQTDEGSVWRETSAFLSQARVPSVQPAPEVKQAVIRIDSKPPQWTNSGLLPAEQWMSEDRRTWIGVYDLPDGSSLKRTTVRSGVDIVPRGTMKPGKVAGCKCRANGGLVRLFYSQARPRFWRGLIEKLSCMQ</sequence>
<dbReference type="OrthoDB" id="3650811at2759"/>
<organism evidence="1 2">
    <name type="scientific">Cercospora kikuchii</name>
    <dbReference type="NCBI Taxonomy" id="84275"/>
    <lineage>
        <taxon>Eukaryota</taxon>
        <taxon>Fungi</taxon>
        <taxon>Dikarya</taxon>
        <taxon>Ascomycota</taxon>
        <taxon>Pezizomycotina</taxon>
        <taxon>Dothideomycetes</taxon>
        <taxon>Dothideomycetidae</taxon>
        <taxon>Mycosphaerellales</taxon>
        <taxon>Mycosphaerellaceae</taxon>
        <taxon>Cercospora</taxon>
    </lineage>
</organism>
<evidence type="ECO:0000313" key="1">
    <source>
        <dbReference type="EMBL" id="GIZ47518.1"/>
    </source>
</evidence>
<gene>
    <name evidence="1" type="ORF">CKM354_001060700</name>
</gene>
<reference evidence="1 2" key="1">
    <citation type="submission" date="2021-01" db="EMBL/GenBank/DDBJ databases">
        <title>Cercospora kikuchii MAFF 305040 whole genome shotgun sequence.</title>
        <authorList>
            <person name="Kashiwa T."/>
            <person name="Suzuki T."/>
        </authorList>
    </citation>
    <scope>NUCLEOTIDE SEQUENCE [LARGE SCALE GENOMIC DNA]</scope>
    <source>
        <strain evidence="1 2">MAFF 305040</strain>
    </source>
</reference>
<dbReference type="AlphaFoldDB" id="A0A9P3CZA9"/>
<protein>
    <submittedName>
        <fullName evidence="1">Uncharacterized protein</fullName>
    </submittedName>
</protein>
<dbReference type="Proteomes" id="UP000825890">
    <property type="component" value="Unassembled WGS sequence"/>
</dbReference>
<dbReference type="RefSeq" id="XP_044662005.1">
    <property type="nucleotide sequence ID" value="XM_044806070.1"/>
</dbReference>
<evidence type="ECO:0000313" key="2">
    <source>
        <dbReference type="Proteomes" id="UP000825890"/>
    </source>
</evidence>
<comment type="caution">
    <text evidence="1">The sequence shown here is derived from an EMBL/GenBank/DDBJ whole genome shotgun (WGS) entry which is preliminary data.</text>
</comment>
<name>A0A9P3CZA9_9PEZI</name>
<dbReference type="GeneID" id="68296182"/>